<keyword evidence="3" id="KW-0175">Coiled coil</keyword>
<accession>A0A370IJP7</accession>
<comment type="caution">
    <text evidence="5">The sequence shown here is derived from an EMBL/GenBank/DDBJ whole genome shotgun (WGS) entry which is preliminary data.</text>
</comment>
<dbReference type="SUPFAM" id="SSF55781">
    <property type="entry name" value="GAF domain-like"/>
    <property type="match status" value="1"/>
</dbReference>
<dbReference type="NCBIfam" id="TIGR00229">
    <property type="entry name" value="sensory_box"/>
    <property type="match status" value="3"/>
</dbReference>
<keyword evidence="2" id="KW-0804">Transcription</keyword>
<dbReference type="AlphaFoldDB" id="A0A370IJP7"/>
<keyword evidence="1" id="KW-0805">Transcription regulation</keyword>
<dbReference type="InterPro" id="IPR013656">
    <property type="entry name" value="PAS_4"/>
</dbReference>
<dbReference type="Proteomes" id="UP000255421">
    <property type="component" value="Unassembled WGS sequence"/>
</dbReference>
<dbReference type="InterPro" id="IPR031803">
    <property type="entry name" value="BAT_GAF/HTH-assoc"/>
</dbReference>
<evidence type="ECO:0000256" key="3">
    <source>
        <dbReference type="SAM" id="Coils"/>
    </source>
</evidence>
<dbReference type="InterPro" id="IPR013324">
    <property type="entry name" value="RNA_pol_sigma_r3/r4-like"/>
</dbReference>
<dbReference type="CDD" id="cd00130">
    <property type="entry name" value="PAS"/>
    <property type="match status" value="3"/>
</dbReference>
<dbReference type="InterPro" id="IPR003018">
    <property type="entry name" value="GAF"/>
</dbReference>
<protein>
    <submittedName>
        <fullName evidence="5">PAS domain S-box protein</fullName>
    </submittedName>
</protein>
<dbReference type="Gene3D" id="3.30.450.20">
    <property type="entry name" value="PAS domain"/>
    <property type="match status" value="3"/>
</dbReference>
<dbReference type="Pfam" id="PF04967">
    <property type="entry name" value="HTH_10"/>
    <property type="match status" value="1"/>
</dbReference>
<dbReference type="Gene3D" id="3.30.450.40">
    <property type="match status" value="1"/>
</dbReference>
<dbReference type="Pfam" id="PF13185">
    <property type="entry name" value="GAF_2"/>
    <property type="match status" value="1"/>
</dbReference>
<feature type="coiled-coil region" evidence="3">
    <location>
        <begin position="229"/>
        <end position="256"/>
    </location>
</feature>
<dbReference type="InterPro" id="IPR035965">
    <property type="entry name" value="PAS-like_dom_sf"/>
</dbReference>
<dbReference type="GO" id="GO:0006355">
    <property type="term" value="P:regulation of DNA-templated transcription"/>
    <property type="evidence" value="ECO:0007669"/>
    <property type="project" value="InterPro"/>
</dbReference>
<sequence>MSVFRQRRFINCRRFEPTMSLEDSLSDSLAETLAVFDGRESPHVPLTTSEVSEALACTRRTAYDRLNRLADEGYVETKKVGARGRVWWRAPQSSAGSAAESDSTPSEGYESLLLDVLDGADAGVFVLNDDFEVVWANEGVERYFGLDCETVVGRDKRRLLDEEILDAVADPETFAETVLSTYEDNTYAEEFECRVTPGEGRAERWLEHRSRPIESGRFAGGRVEHYYDVTESKRLVRRLKRSHAALERELDEAFERIDDAVFSLDEEGRFAYLNPRAEQLFDRDASEVVGRPIDVVFPQKELSEGCEAIRRAAKTQSAVTFEDYFEPLEQWVEGRVHPSETGTSVYLRDVHDRKRRERELERYETIFDTIDDAVCVFDEDGRLVEANDAFETLTGYPPDEFVGEMPTEVIAEDMLESALEYCREEFEEGRDVVSVDAEVVTKADERVPIEARITRYFPCENSHRWIAVVRDVTAQKEQLRRYERQRERLTALNSVNAVVREISDAIISRSTREEIEHAVCESLASSESYLFAWIAGVDPRRGKLTPRVEVGVEGYVDEIDLSDARSLNTLEESGPASRAVRTGEIQVVNDAFTDEDFEPWRHLAREYGYRSVAAVPIEYEGTTYGLIGVYADRENAFEEEERHALGPVGEIVGHAIAANERKQALMSDEAVEVEFRVPDPFGGYDATLPSDGVFRIDRTIPLDDGTYLEYGVASANVLDVLESLVAEVPHWESLTTFERDSAPDRFELYLSEQPTQSAVASLGGYVESAEMVEGHFELTVHLSVSTDVRRVIDIVQETYPDAELVARRMVSVDGAFRERLQQEFADVLTERQRNALETAYYSGFFEWPRESSGEAVAESLGVSAPTFHQHLRKAEKTLFRRLLAERPVTSQ</sequence>
<gene>
    <name evidence="5" type="ORF">DWB78_03950</name>
</gene>
<dbReference type="InterPro" id="IPR000014">
    <property type="entry name" value="PAS"/>
</dbReference>
<dbReference type="PROSITE" id="PS50112">
    <property type="entry name" value="PAS"/>
    <property type="match status" value="3"/>
</dbReference>
<evidence type="ECO:0000259" key="4">
    <source>
        <dbReference type="PROSITE" id="PS50112"/>
    </source>
</evidence>
<dbReference type="InterPro" id="IPR029016">
    <property type="entry name" value="GAF-like_dom_sf"/>
</dbReference>
<organism evidence="5 6">
    <name type="scientific">Halopelagius longus</name>
    <dbReference type="NCBI Taxonomy" id="1236180"/>
    <lineage>
        <taxon>Archaea</taxon>
        <taxon>Methanobacteriati</taxon>
        <taxon>Methanobacteriota</taxon>
        <taxon>Stenosarchaea group</taxon>
        <taxon>Halobacteria</taxon>
        <taxon>Halobacteriales</taxon>
        <taxon>Haloferacaceae</taxon>
    </lineage>
</organism>
<dbReference type="Pfam" id="PF15915">
    <property type="entry name" value="BAT"/>
    <property type="match status" value="1"/>
</dbReference>
<evidence type="ECO:0000313" key="6">
    <source>
        <dbReference type="Proteomes" id="UP000255421"/>
    </source>
</evidence>
<name>A0A370IJP7_9EURY</name>
<dbReference type="PANTHER" id="PTHR34236:SF1">
    <property type="entry name" value="DIMETHYL SULFOXIDE REDUCTASE TRANSCRIPTIONAL ACTIVATOR"/>
    <property type="match status" value="1"/>
</dbReference>
<evidence type="ECO:0000256" key="2">
    <source>
        <dbReference type="ARBA" id="ARBA00023163"/>
    </source>
</evidence>
<dbReference type="Pfam" id="PF00989">
    <property type="entry name" value="PAS"/>
    <property type="match status" value="1"/>
</dbReference>
<feature type="domain" description="PAS" evidence="4">
    <location>
        <begin position="359"/>
        <end position="429"/>
    </location>
</feature>
<feature type="domain" description="PAS" evidence="4">
    <location>
        <begin position="246"/>
        <end position="299"/>
    </location>
</feature>
<dbReference type="SMART" id="SM00091">
    <property type="entry name" value="PAS"/>
    <property type="match status" value="3"/>
</dbReference>
<feature type="domain" description="PAS" evidence="4">
    <location>
        <begin position="109"/>
        <end position="163"/>
    </location>
</feature>
<evidence type="ECO:0000313" key="5">
    <source>
        <dbReference type="EMBL" id="RDI70947.1"/>
    </source>
</evidence>
<proteinExistence type="predicted"/>
<dbReference type="EMBL" id="QQST01000001">
    <property type="protein sequence ID" value="RDI70947.1"/>
    <property type="molecule type" value="Genomic_DNA"/>
</dbReference>
<dbReference type="InterPro" id="IPR036390">
    <property type="entry name" value="WH_DNA-bd_sf"/>
</dbReference>
<dbReference type="SUPFAM" id="SSF55785">
    <property type="entry name" value="PYP-like sensor domain (PAS domain)"/>
    <property type="match status" value="3"/>
</dbReference>
<dbReference type="SUPFAM" id="SSF88659">
    <property type="entry name" value="Sigma3 and sigma4 domains of RNA polymerase sigma factors"/>
    <property type="match status" value="1"/>
</dbReference>
<reference evidence="5 6" key="1">
    <citation type="submission" date="2018-07" db="EMBL/GenBank/DDBJ databases">
        <title>Genome sequence of extremly halophilic archaeon Halopelagius longus strain BC12-B1.</title>
        <authorList>
            <person name="Zhang X."/>
        </authorList>
    </citation>
    <scope>NUCLEOTIDE SEQUENCE [LARGE SCALE GENOMIC DNA]</scope>
    <source>
        <strain evidence="5 6">BC12-B1</strain>
    </source>
</reference>
<dbReference type="InterPro" id="IPR007050">
    <property type="entry name" value="HTH_bacterioopsin"/>
</dbReference>
<dbReference type="SMART" id="SM00065">
    <property type="entry name" value="GAF"/>
    <property type="match status" value="1"/>
</dbReference>
<dbReference type="InterPro" id="IPR013767">
    <property type="entry name" value="PAS_fold"/>
</dbReference>
<keyword evidence="6" id="KW-1185">Reference proteome</keyword>
<dbReference type="Pfam" id="PF08448">
    <property type="entry name" value="PAS_4"/>
    <property type="match status" value="2"/>
</dbReference>
<dbReference type="SUPFAM" id="SSF46785">
    <property type="entry name" value="Winged helix' DNA-binding domain"/>
    <property type="match status" value="1"/>
</dbReference>
<dbReference type="PANTHER" id="PTHR34236">
    <property type="entry name" value="DIMETHYL SULFOXIDE REDUCTASE TRANSCRIPTIONAL ACTIVATOR"/>
    <property type="match status" value="1"/>
</dbReference>
<evidence type="ECO:0000256" key="1">
    <source>
        <dbReference type="ARBA" id="ARBA00023015"/>
    </source>
</evidence>